<keyword evidence="8" id="KW-1185">Reference proteome</keyword>
<dbReference type="GO" id="GO:0005634">
    <property type="term" value="C:nucleus"/>
    <property type="evidence" value="ECO:0007669"/>
    <property type="project" value="UniProtKB-SubCell"/>
</dbReference>
<dbReference type="EMBL" id="LXQA010001504">
    <property type="protein sequence ID" value="MCH80799.1"/>
    <property type="molecule type" value="Genomic_DNA"/>
</dbReference>
<evidence type="ECO:0000256" key="5">
    <source>
        <dbReference type="ARBA" id="ARBA00023242"/>
    </source>
</evidence>
<gene>
    <name evidence="7" type="ORF">A2U01_0001573</name>
</gene>
<dbReference type="AlphaFoldDB" id="A0A392M0P3"/>
<sequence length="108" mass="12150">PEWVLKAGVVKHGSGKWHTILTDPEFSSILDKWRNINVMAVWGSRQKAKLSLKKELALPAPKINNDQLALSKVQHEDILDVKPLAVSSGTLQSPNSKEQVSRYYTPYK</sequence>
<feature type="non-terminal residue" evidence="7">
    <location>
        <position position="1"/>
    </location>
</feature>
<dbReference type="InterPro" id="IPR044597">
    <property type="entry name" value="SMH1-6"/>
</dbReference>
<dbReference type="GO" id="GO:0005694">
    <property type="term" value="C:chromosome"/>
    <property type="evidence" value="ECO:0007669"/>
    <property type="project" value="UniProtKB-SubCell"/>
</dbReference>
<feature type="compositionally biased region" description="Polar residues" evidence="6">
    <location>
        <begin position="88"/>
        <end position="98"/>
    </location>
</feature>
<keyword evidence="5" id="KW-0539">Nucleus</keyword>
<evidence type="ECO:0000313" key="7">
    <source>
        <dbReference type="EMBL" id="MCH80799.1"/>
    </source>
</evidence>
<dbReference type="GO" id="GO:0003691">
    <property type="term" value="F:double-stranded telomeric DNA binding"/>
    <property type="evidence" value="ECO:0007669"/>
    <property type="project" value="InterPro"/>
</dbReference>
<name>A0A392M0P3_9FABA</name>
<dbReference type="Proteomes" id="UP000265520">
    <property type="component" value="Unassembled WGS sequence"/>
</dbReference>
<evidence type="ECO:0000256" key="1">
    <source>
        <dbReference type="ARBA" id="ARBA00004123"/>
    </source>
</evidence>
<evidence type="ECO:0000256" key="4">
    <source>
        <dbReference type="ARBA" id="ARBA00023125"/>
    </source>
</evidence>
<evidence type="ECO:0000256" key="3">
    <source>
        <dbReference type="ARBA" id="ARBA00022454"/>
    </source>
</evidence>
<keyword evidence="3" id="KW-0158">Chromosome</keyword>
<comment type="subcellular location">
    <subcellularLocation>
        <location evidence="2">Chromosome</location>
    </subcellularLocation>
    <subcellularLocation>
        <location evidence="1">Nucleus</location>
    </subcellularLocation>
</comment>
<evidence type="ECO:0000313" key="8">
    <source>
        <dbReference type="Proteomes" id="UP000265520"/>
    </source>
</evidence>
<dbReference type="PANTHER" id="PTHR46267:SF5">
    <property type="entry name" value="MYB-LIKE DNA-BINDING DOMAIN PROTEIN"/>
    <property type="match status" value="1"/>
</dbReference>
<dbReference type="PANTHER" id="PTHR46267">
    <property type="entry name" value="SINGLE MYB HISTONE 4"/>
    <property type="match status" value="1"/>
</dbReference>
<evidence type="ECO:0000256" key="2">
    <source>
        <dbReference type="ARBA" id="ARBA00004286"/>
    </source>
</evidence>
<reference evidence="7 8" key="1">
    <citation type="journal article" date="2018" name="Front. Plant Sci.">
        <title>Red Clover (Trifolium pratense) and Zigzag Clover (T. medium) - A Picture of Genomic Similarities and Differences.</title>
        <authorList>
            <person name="Dluhosova J."/>
            <person name="Istvanek J."/>
            <person name="Nedelnik J."/>
            <person name="Repkova J."/>
        </authorList>
    </citation>
    <scope>NUCLEOTIDE SEQUENCE [LARGE SCALE GENOMIC DNA]</scope>
    <source>
        <strain evidence="8">cv. 10/8</strain>
        <tissue evidence="7">Leaf</tissue>
    </source>
</reference>
<organism evidence="7 8">
    <name type="scientific">Trifolium medium</name>
    <dbReference type="NCBI Taxonomy" id="97028"/>
    <lineage>
        <taxon>Eukaryota</taxon>
        <taxon>Viridiplantae</taxon>
        <taxon>Streptophyta</taxon>
        <taxon>Embryophyta</taxon>
        <taxon>Tracheophyta</taxon>
        <taxon>Spermatophyta</taxon>
        <taxon>Magnoliopsida</taxon>
        <taxon>eudicotyledons</taxon>
        <taxon>Gunneridae</taxon>
        <taxon>Pentapetalae</taxon>
        <taxon>rosids</taxon>
        <taxon>fabids</taxon>
        <taxon>Fabales</taxon>
        <taxon>Fabaceae</taxon>
        <taxon>Papilionoideae</taxon>
        <taxon>50 kb inversion clade</taxon>
        <taxon>NPAAA clade</taxon>
        <taxon>Hologalegina</taxon>
        <taxon>IRL clade</taxon>
        <taxon>Trifolieae</taxon>
        <taxon>Trifolium</taxon>
    </lineage>
</organism>
<comment type="caution">
    <text evidence="7">The sequence shown here is derived from an EMBL/GenBank/DDBJ whole genome shotgun (WGS) entry which is preliminary data.</text>
</comment>
<evidence type="ECO:0000256" key="6">
    <source>
        <dbReference type="SAM" id="MobiDB-lite"/>
    </source>
</evidence>
<keyword evidence="4" id="KW-0238">DNA-binding</keyword>
<accession>A0A392M0P3</accession>
<feature type="region of interest" description="Disordered" evidence="6">
    <location>
        <begin position="88"/>
        <end position="108"/>
    </location>
</feature>
<proteinExistence type="predicted"/>
<protein>
    <submittedName>
        <fullName evidence="7">Telomere repeat-binding factor 2-like</fullName>
    </submittedName>
</protein>